<keyword evidence="5" id="KW-1185">Reference proteome</keyword>
<dbReference type="GO" id="GO:0016787">
    <property type="term" value="F:hydrolase activity"/>
    <property type="evidence" value="ECO:0007669"/>
    <property type="project" value="UniProtKB-KW"/>
</dbReference>
<comment type="caution">
    <text evidence="4">The sequence shown here is derived from an EMBL/GenBank/DDBJ whole genome shotgun (WGS) entry which is preliminary data.</text>
</comment>
<protein>
    <submittedName>
        <fullName evidence="4">Alpha/beta hydrolase</fullName>
    </submittedName>
</protein>
<keyword evidence="2" id="KW-0732">Signal</keyword>
<organism evidence="4 5">
    <name type="scientific">Protaetiibacter mangrovi</name>
    <dbReference type="NCBI Taxonomy" id="2970926"/>
    <lineage>
        <taxon>Bacteria</taxon>
        <taxon>Bacillati</taxon>
        <taxon>Actinomycetota</taxon>
        <taxon>Actinomycetes</taxon>
        <taxon>Micrococcales</taxon>
        <taxon>Microbacteriaceae</taxon>
        <taxon>Protaetiibacter</taxon>
    </lineage>
</organism>
<dbReference type="PROSITE" id="PS51257">
    <property type="entry name" value="PROKAR_LIPOPROTEIN"/>
    <property type="match status" value="1"/>
</dbReference>
<feature type="signal peptide" evidence="2">
    <location>
        <begin position="1"/>
        <end position="25"/>
    </location>
</feature>
<feature type="domain" description="BD-FAE-like" evidence="3">
    <location>
        <begin position="88"/>
        <end position="272"/>
    </location>
</feature>
<dbReference type="SUPFAM" id="SSF53474">
    <property type="entry name" value="alpha/beta-Hydrolases"/>
    <property type="match status" value="1"/>
</dbReference>
<evidence type="ECO:0000259" key="3">
    <source>
        <dbReference type="Pfam" id="PF20434"/>
    </source>
</evidence>
<keyword evidence="1 4" id="KW-0378">Hydrolase</keyword>
<feature type="chain" id="PRO_5047215051" evidence="2">
    <location>
        <begin position="26"/>
        <end position="330"/>
    </location>
</feature>
<dbReference type="Gene3D" id="3.40.50.1820">
    <property type="entry name" value="alpha/beta hydrolase"/>
    <property type="match status" value="1"/>
</dbReference>
<dbReference type="Pfam" id="PF20434">
    <property type="entry name" value="BD-FAE"/>
    <property type="match status" value="1"/>
</dbReference>
<dbReference type="InterPro" id="IPR050300">
    <property type="entry name" value="GDXG_lipolytic_enzyme"/>
</dbReference>
<dbReference type="Proteomes" id="UP001205337">
    <property type="component" value="Unassembled WGS sequence"/>
</dbReference>
<evidence type="ECO:0000256" key="2">
    <source>
        <dbReference type="SAM" id="SignalP"/>
    </source>
</evidence>
<evidence type="ECO:0000313" key="4">
    <source>
        <dbReference type="EMBL" id="MCS0498452.1"/>
    </source>
</evidence>
<dbReference type="PANTHER" id="PTHR48081">
    <property type="entry name" value="AB HYDROLASE SUPERFAMILY PROTEIN C4A8.06C"/>
    <property type="match status" value="1"/>
</dbReference>
<sequence>MRAANPTRAALGAALLGAVVLLAGCAPTGDEATTEVEGVVVSSNPNLATDPEIPTTVDIEYGAVDGQPLLLDACSPLDFDALTDPARAAIVVVHGGSWARGSKNDIAWRAVCQWLARSGYPTFAVNYRLAPANPYPAAIDDVSAAVEWLREPEQVARFGIDPDRIGAFGGSAGANLVSLLGTRGTGALDEGARVAAVVELSGPIDLTGVAVTDDFVPVQLAYLGCVTADDCPAASAASADTWVDETDPPFFVAHSTDEMIPLEQARIFVRALRDAGVDTTFVTVEGRLHSIAMIDDGLKQRILDFYARTLAPTELPVAPATDEPPADAAP</sequence>
<gene>
    <name evidence="4" type="ORF">NUH29_02665</name>
</gene>
<dbReference type="RefSeq" id="WP_258797383.1">
    <property type="nucleotide sequence ID" value="NZ_JANTHX010000004.1"/>
</dbReference>
<proteinExistence type="predicted"/>
<reference evidence="4 5" key="1">
    <citation type="submission" date="2022-08" db="EMBL/GenBank/DDBJ databases">
        <authorList>
            <person name="Li F."/>
        </authorList>
    </citation>
    <scope>NUCLEOTIDE SEQUENCE [LARGE SCALE GENOMIC DNA]</scope>
    <source>
        <strain evidence="4 5">10F1B-8-1</strain>
    </source>
</reference>
<evidence type="ECO:0000313" key="5">
    <source>
        <dbReference type="Proteomes" id="UP001205337"/>
    </source>
</evidence>
<dbReference type="EMBL" id="JANTHX010000004">
    <property type="protein sequence ID" value="MCS0498452.1"/>
    <property type="molecule type" value="Genomic_DNA"/>
</dbReference>
<accession>A0ABT1ZCM4</accession>
<dbReference type="InterPro" id="IPR029058">
    <property type="entry name" value="AB_hydrolase_fold"/>
</dbReference>
<dbReference type="InterPro" id="IPR049492">
    <property type="entry name" value="BD-FAE-like_dom"/>
</dbReference>
<dbReference type="PANTHER" id="PTHR48081:SF13">
    <property type="entry name" value="ALPHA_BETA HYDROLASE"/>
    <property type="match status" value="1"/>
</dbReference>
<name>A0ABT1ZCM4_9MICO</name>
<evidence type="ECO:0000256" key="1">
    <source>
        <dbReference type="ARBA" id="ARBA00022801"/>
    </source>
</evidence>